<dbReference type="EMBL" id="MN739661">
    <property type="protein sequence ID" value="QHT19011.1"/>
    <property type="molecule type" value="Genomic_DNA"/>
</dbReference>
<name>A0A6C0DRG9_9ZZZZ</name>
<dbReference type="AlphaFoldDB" id="A0A6C0DRG9"/>
<protein>
    <submittedName>
        <fullName evidence="1">Uncharacterized protein</fullName>
    </submittedName>
</protein>
<organism evidence="1">
    <name type="scientific">viral metagenome</name>
    <dbReference type="NCBI Taxonomy" id="1070528"/>
    <lineage>
        <taxon>unclassified sequences</taxon>
        <taxon>metagenomes</taxon>
        <taxon>organismal metagenomes</taxon>
    </lineage>
</organism>
<accession>A0A6C0DRG9</accession>
<reference evidence="1" key="1">
    <citation type="journal article" date="2020" name="Nature">
        <title>Giant virus diversity and host interactions through global metagenomics.</title>
        <authorList>
            <person name="Schulz F."/>
            <person name="Roux S."/>
            <person name="Paez-Espino D."/>
            <person name="Jungbluth S."/>
            <person name="Walsh D.A."/>
            <person name="Denef V.J."/>
            <person name="McMahon K.D."/>
            <person name="Konstantinidis K.T."/>
            <person name="Eloe-Fadrosh E.A."/>
            <person name="Kyrpides N.C."/>
            <person name="Woyke T."/>
        </authorList>
    </citation>
    <scope>NUCLEOTIDE SEQUENCE</scope>
    <source>
        <strain evidence="1">GVMAG-M-3300023174-49</strain>
    </source>
</reference>
<sequence length="140" mass="16443">MEAPPTNEIEVYRLDLEKGKYYETTTCTRIEGNWFTAKYYTTNPMRYVGEFVEHYRLGWNGGIKAHGGIFINNGKEERIFYRYDNKTCFREVLPRGLPNIVKEDLLKKYEEISMKPLSLETMARYALSSLDLKDAKTFNS</sequence>
<evidence type="ECO:0000313" key="1">
    <source>
        <dbReference type="EMBL" id="QHT19011.1"/>
    </source>
</evidence>
<proteinExistence type="predicted"/>